<protein>
    <submittedName>
        <fullName evidence="7">Dynamin family protein</fullName>
    </submittedName>
</protein>
<proteinExistence type="predicted"/>
<dbReference type="InterPro" id="IPR027094">
    <property type="entry name" value="Mitofusin_fam"/>
</dbReference>
<comment type="subcellular location">
    <subcellularLocation>
        <location evidence="1">Membrane</location>
    </subcellularLocation>
</comment>
<evidence type="ECO:0000256" key="3">
    <source>
        <dbReference type="ARBA" id="ARBA00022801"/>
    </source>
</evidence>
<reference evidence="7" key="1">
    <citation type="submission" date="2019-02" db="EMBL/GenBank/DDBJ databases">
        <authorList>
            <person name="Gruber-Vodicka R. H."/>
            <person name="Seah K. B. B."/>
        </authorList>
    </citation>
    <scope>NUCLEOTIDE SEQUENCE</scope>
    <source>
        <strain evidence="7">BECK_M7</strain>
    </source>
</reference>
<dbReference type="PANTHER" id="PTHR10465:SF0">
    <property type="entry name" value="SARCALUMENIN"/>
    <property type="match status" value="1"/>
</dbReference>
<gene>
    <name evidence="7" type="ORF">BECKLFY1418B_GA0070995_10552</name>
</gene>
<sequence length="738" mass="83412">MGGFLPSMALDPGIHAGMTAVVLSVHSSNHFRHWARDWRNPGPGSVKNDSLEKLQMLSSAHSFTAKTQMLTISNTFHSYSDYTRLLIRGAVILSTLERQARDLGLKTERLTQTLRHLEEGAFSIAVVGEFKRGKSTFVNALLGNSTLPMDVMPATASVTRIVYGRVPEAILIRHDGDRESIPIEKLSEYITKIDDKSAARAAEVREAIVAYPTLFCQNNVEIIDTPGLSDEVAMTRLTLDVIPKVDAAIFVISSLTPFSDTEEQFLNRLLDSINVDCLFFVVNYIDKLNNPDDIKRLMETIRARIHQAIRTITNDSSNTPSLQIYPVSSWQALVGKEKRDNSLYQMSLFSDLEKDLEHYLSSERGAATLSQAMQVIRESTAYQLLELSNREKKLEQSETDEADRSRARIAELNAIISDIEAHFANVEKETIQQKSTVQKIIQDKLQQFLGTVQTTLIELHLDDEHLKDSSVRLNLIRSALQESVYPLVDKLSQELVDALIDWGEKQDAAILIINQRLDRALTERETDLTVDTPATLPVEYREREKVGKNAMVTFAHQNASTLKEFASQFKEVFQPSSGLAGETTLAVAGKALTSESMQKSWGTIRGLFVSNGAEHAELEFRKSRDQLRERLRHAYTKGTSERIASLFIHLQLEKNATDAVHSLYETISTLLEREKEYIRKLAEWKKVELRIERTRQHAENIHKRDGLLRAQIETQELEQEAKQYAQFLAQVLSKSHNP</sequence>
<dbReference type="Pfam" id="PF00350">
    <property type="entry name" value="Dynamin_N"/>
    <property type="match status" value="1"/>
</dbReference>
<evidence type="ECO:0000256" key="1">
    <source>
        <dbReference type="ARBA" id="ARBA00004370"/>
    </source>
</evidence>
<keyword evidence="2" id="KW-0547">Nucleotide-binding</keyword>
<accession>A0A450UNT3</accession>
<dbReference type="PANTHER" id="PTHR10465">
    <property type="entry name" value="TRANSMEMBRANE GTPASE FZO1"/>
    <property type="match status" value="1"/>
</dbReference>
<dbReference type="InterPro" id="IPR027417">
    <property type="entry name" value="P-loop_NTPase"/>
</dbReference>
<keyword evidence="3" id="KW-0378">Hydrolase</keyword>
<evidence type="ECO:0000256" key="5">
    <source>
        <dbReference type="ARBA" id="ARBA00023136"/>
    </source>
</evidence>
<keyword evidence="4" id="KW-0342">GTP-binding</keyword>
<dbReference type="SUPFAM" id="SSF52540">
    <property type="entry name" value="P-loop containing nucleoside triphosphate hydrolases"/>
    <property type="match status" value="1"/>
</dbReference>
<evidence type="ECO:0000256" key="2">
    <source>
        <dbReference type="ARBA" id="ARBA00022741"/>
    </source>
</evidence>
<dbReference type="GO" id="GO:0003924">
    <property type="term" value="F:GTPase activity"/>
    <property type="evidence" value="ECO:0007669"/>
    <property type="project" value="InterPro"/>
</dbReference>
<dbReference type="GO" id="GO:0016020">
    <property type="term" value="C:membrane"/>
    <property type="evidence" value="ECO:0007669"/>
    <property type="project" value="UniProtKB-SubCell"/>
</dbReference>
<keyword evidence="5" id="KW-0472">Membrane</keyword>
<evidence type="ECO:0000259" key="6">
    <source>
        <dbReference type="Pfam" id="PF00350"/>
    </source>
</evidence>
<dbReference type="CDD" id="cd09912">
    <property type="entry name" value="DLP_2"/>
    <property type="match status" value="1"/>
</dbReference>
<dbReference type="EMBL" id="CAADFF010000055">
    <property type="protein sequence ID" value="VFJ94187.1"/>
    <property type="molecule type" value="Genomic_DNA"/>
</dbReference>
<dbReference type="Gene3D" id="3.40.50.300">
    <property type="entry name" value="P-loop containing nucleotide triphosphate hydrolases"/>
    <property type="match status" value="1"/>
</dbReference>
<evidence type="ECO:0000313" key="7">
    <source>
        <dbReference type="EMBL" id="VFJ94187.1"/>
    </source>
</evidence>
<name>A0A450UNT3_9GAMM</name>
<organism evidence="7">
    <name type="scientific">Candidatus Kentrum sp. LFY</name>
    <dbReference type="NCBI Taxonomy" id="2126342"/>
    <lineage>
        <taxon>Bacteria</taxon>
        <taxon>Pseudomonadati</taxon>
        <taxon>Pseudomonadota</taxon>
        <taxon>Gammaproteobacteria</taxon>
        <taxon>Candidatus Kentrum</taxon>
    </lineage>
</organism>
<feature type="domain" description="Dynamin N-terminal" evidence="6">
    <location>
        <begin position="124"/>
        <end position="282"/>
    </location>
</feature>
<evidence type="ECO:0000256" key="4">
    <source>
        <dbReference type="ARBA" id="ARBA00023134"/>
    </source>
</evidence>
<dbReference type="AlphaFoldDB" id="A0A450UNT3"/>
<dbReference type="InterPro" id="IPR045063">
    <property type="entry name" value="Dynamin_N"/>
</dbReference>
<dbReference type="GO" id="GO:0005525">
    <property type="term" value="F:GTP binding"/>
    <property type="evidence" value="ECO:0007669"/>
    <property type="project" value="UniProtKB-KW"/>
</dbReference>